<evidence type="ECO:0000256" key="7">
    <source>
        <dbReference type="PROSITE-ProRule" id="PRU00042"/>
    </source>
</evidence>
<dbReference type="Gene3D" id="3.30.160.60">
    <property type="entry name" value="Classic Zinc Finger"/>
    <property type="match status" value="5"/>
</dbReference>
<feature type="domain" description="C2H2-type" evidence="9">
    <location>
        <begin position="320"/>
        <end position="342"/>
    </location>
</feature>
<dbReference type="FunFam" id="3.30.160.60:FF:000096">
    <property type="entry name" value="Zinc finger and BTB domain-containing protein 18 isoform 1"/>
    <property type="match status" value="1"/>
</dbReference>
<evidence type="ECO:0000256" key="1">
    <source>
        <dbReference type="ARBA" id="ARBA00004123"/>
    </source>
</evidence>
<evidence type="ECO:0000256" key="3">
    <source>
        <dbReference type="ARBA" id="ARBA00022737"/>
    </source>
</evidence>
<dbReference type="PANTHER" id="PTHR24394">
    <property type="entry name" value="ZINC FINGER PROTEIN"/>
    <property type="match status" value="1"/>
</dbReference>
<keyword evidence="6" id="KW-0539">Nucleus</keyword>
<evidence type="ECO:0000256" key="4">
    <source>
        <dbReference type="ARBA" id="ARBA00022771"/>
    </source>
</evidence>
<dbReference type="eggNOG" id="KOG1721">
    <property type="taxonomic scope" value="Eukaryota"/>
</dbReference>
<keyword evidence="2" id="KW-0479">Metal-binding</keyword>
<dbReference type="STRING" id="7370.A0A1I8M5B3"/>
<dbReference type="RefSeq" id="XP_005188351.2">
    <property type="nucleotide sequence ID" value="XM_005188294.4"/>
</dbReference>
<sequence length="477" mass="55139">MSHTMGEFVRCFLCRKKHTSPHKIIEGSICPASRKSVKTVLLHLARCGKFQLLIARGEWLCRLCFIKIVDYDTTFINLTRKQKVLTTLVEKAVTTIDSDIEAECLQEMSHMEEINDEHFFDDANVSDREIAETIFEVIGGNSEKKRKVTNHGKPRQERNIESAGSDSGEDVEALAEGETIQCNLCAMRFKNRTHHQRHVVQVHKKFSCKMCSFSHRNEDYVMLHMNIHEGKSENQCRFCNKEFTTKISTIRHMEVHMDTKKYQCDKCGLVFSQTTVLYNHKLQHEAEEKPLRCEICNQIFKTKRTFRHHMVTHRADRPRYSCEYCGKTFTEKYTLKVHKRTHPESGGAAVNQSDSVPNQYQNNQPQALQYEEHQVQAYNSSQVGYTQPQPSSTSSNNIGTKFGCIICDQHFNGKDSLNKHMEKEHDVILKSLSIANFTQYEVVTNESRKACHICGQIFSTQHNLDYHLVNVHEVTLK</sequence>
<protein>
    <recommendedName>
        <fullName evidence="9">C2H2-type domain-containing protein</fullName>
    </recommendedName>
</protein>
<dbReference type="EnsemblMetazoa" id="MDOA001399-RA">
    <property type="protein sequence ID" value="MDOA001399-PA"/>
    <property type="gene ID" value="MDOA001399"/>
</dbReference>
<dbReference type="SUPFAM" id="SSF57667">
    <property type="entry name" value="beta-beta-alpha zinc fingers"/>
    <property type="match status" value="4"/>
</dbReference>
<feature type="region of interest" description="Disordered" evidence="8">
    <location>
        <begin position="340"/>
        <end position="361"/>
    </location>
</feature>
<dbReference type="InterPro" id="IPR013087">
    <property type="entry name" value="Znf_C2H2_type"/>
</dbReference>
<dbReference type="InterPro" id="IPR036236">
    <property type="entry name" value="Znf_C2H2_sf"/>
</dbReference>
<evidence type="ECO:0000313" key="10">
    <source>
        <dbReference type="EnsemblMetazoa" id="MDOA001399-PA"/>
    </source>
</evidence>
<proteinExistence type="predicted"/>
<feature type="domain" description="C2H2-type" evidence="9">
    <location>
        <begin position="402"/>
        <end position="425"/>
    </location>
</feature>
<evidence type="ECO:0000256" key="5">
    <source>
        <dbReference type="ARBA" id="ARBA00022833"/>
    </source>
</evidence>
<dbReference type="VEuPathDB" id="VectorBase:MDOMA2_000457"/>
<keyword evidence="4 7" id="KW-0863">Zinc-finger</keyword>
<dbReference type="Pfam" id="PF00096">
    <property type="entry name" value="zf-C2H2"/>
    <property type="match status" value="2"/>
</dbReference>
<feature type="region of interest" description="Disordered" evidence="8">
    <location>
        <begin position="145"/>
        <end position="170"/>
    </location>
</feature>
<feature type="domain" description="C2H2-type" evidence="9">
    <location>
        <begin position="262"/>
        <end position="289"/>
    </location>
</feature>
<feature type="domain" description="C2H2-type" evidence="9">
    <location>
        <begin position="291"/>
        <end position="318"/>
    </location>
</feature>
<dbReference type="VEuPathDB" id="VectorBase:MDOA001399"/>
<dbReference type="PROSITE" id="PS00028">
    <property type="entry name" value="ZINC_FINGER_C2H2_1"/>
    <property type="match status" value="7"/>
</dbReference>
<reference evidence="10" key="1">
    <citation type="submission" date="2020-05" db="UniProtKB">
        <authorList>
            <consortium name="EnsemblMetazoa"/>
        </authorList>
    </citation>
    <scope>IDENTIFICATION</scope>
    <source>
        <strain evidence="10">Aabys</strain>
    </source>
</reference>
<dbReference type="KEGG" id="mde:101895326"/>
<dbReference type="PANTHER" id="PTHR24394:SF29">
    <property type="entry name" value="MYONEURIN"/>
    <property type="match status" value="1"/>
</dbReference>
<dbReference type="GO" id="GO:0005634">
    <property type="term" value="C:nucleus"/>
    <property type="evidence" value="ECO:0007669"/>
    <property type="project" value="UniProtKB-SubCell"/>
</dbReference>
<keyword evidence="5" id="KW-0862">Zinc</keyword>
<gene>
    <name evidence="10" type="primary">101895326</name>
</gene>
<keyword evidence="3" id="KW-0677">Repeat</keyword>
<dbReference type="Pfam" id="PF13894">
    <property type="entry name" value="zf-C2H2_4"/>
    <property type="match status" value="1"/>
</dbReference>
<feature type="domain" description="C2H2-type" evidence="9">
    <location>
        <begin position="449"/>
        <end position="472"/>
    </location>
</feature>
<dbReference type="OrthoDB" id="6077919at2759"/>
<comment type="subcellular location">
    <subcellularLocation>
        <location evidence="1">Nucleus</location>
    </subcellularLocation>
</comment>
<dbReference type="SMART" id="SM00355">
    <property type="entry name" value="ZnF_C2H2"/>
    <property type="match status" value="8"/>
</dbReference>
<feature type="domain" description="C2H2-type" evidence="9">
    <location>
        <begin position="206"/>
        <end position="233"/>
    </location>
</feature>
<dbReference type="GO" id="GO:0008270">
    <property type="term" value="F:zinc ion binding"/>
    <property type="evidence" value="ECO:0007669"/>
    <property type="project" value="UniProtKB-KW"/>
</dbReference>
<feature type="compositionally biased region" description="Polar residues" evidence="8">
    <location>
        <begin position="350"/>
        <end position="361"/>
    </location>
</feature>
<evidence type="ECO:0000256" key="6">
    <source>
        <dbReference type="ARBA" id="ARBA00023242"/>
    </source>
</evidence>
<dbReference type="PROSITE" id="PS50157">
    <property type="entry name" value="ZINC_FINGER_C2H2_2"/>
    <property type="match status" value="7"/>
</dbReference>
<evidence type="ECO:0000259" key="9">
    <source>
        <dbReference type="PROSITE" id="PS50157"/>
    </source>
</evidence>
<accession>A0A1I8M5B3</accession>
<evidence type="ECO:0000256" key="8">
    <source>
        <dbReference type="SAM" id="MobiDB-lite"/>
    </source>
</evidence>
<evidence type="ECO:0000256" key="2">
    <source>
        <dbReference type="ARBA" id="ARBA00022723"/>
    </source>
</evidence>
<organism evidence="10">
    <name type="scientific">Musca domestica</name>
    <name type="common">House fly</name>
    <dbReference type="NCBI Taxonomy" id="7370"/>
    <lineage>
        <taxon>Eukaryota</taxon>
        <taxon>Metazoa</taxon>
        <taxon>Ecdysozoa</taxon>
        <taxon>Arthropoda</taxon>
        <taxon>Hexapoda</taxon>
        <taxon>Insecta</taxon>
        <taxon>Pterygota</taxon>
        <taxon>Neoptera</taxon>
        <taxon>Endopterygota</taxon>
        <taxon>Diptera</taxon>
        <taxon>Brachycera</taxon>
        <taxon>Muscomorpha</taxon>
        <taxon>Muscoidea</taxon>
        <taxon>Muscidae</taxon>
        <taxon>Musca</taxon>
    </lineage>
</organism>
<dbReference type="GO" id="GO:0000981">
    <property type="term" value="F:DNA-binding transcription factor activity, RNA polymerase II-specific"/>
    <property type="evidence" value="ECO:0007669"/>
    <property type="project" value="TreeGrafter"/>
</dbReference>
<dbReference type="AlphaFoldDB" id="A0A1I8M5B3"/>
<name>A0A1I8M5B3_MUSDO</name>
<feature type="domain" description="C2H2-type" evidence="9">
    <location>
        <begin position="234"/>
        <end position="261"/>
    </location>
</feature>